<keyword evidence="1" id="KW-1133">Transmembrane helix</keyword>
<keyword evidence="4" id="KW-1185">Reference proteome</keyword>
<feature type="transmembrane region" description="Helical" evidence="1">
    <location>
        <begin position="51"/>
        <end position="68"/>
    </location>
</feature>
<feature type="transmembrane region" description="Helical" evidence="1">
    <location>
        <begin position="12"/>
        <end position="31"/>
    </location>
</feature>
<evidence type="ECO:0000313" key="3">
    <source>
        <dbReference type="EMBL" id="KYG62453.1"/>
    </source>
</evidence>
<feature type="domain" description="EamA" evidence="2">
    <location>
        <begin position="164"/>
        <end position="314"/>
    </location>
</feature>
<keyword evidence="1" id="KW-0472">Membrane</keyword>
<dbReference type="OrthoDB" id="3180815at2"/>
<evidence type="ECO:0000256" key="1">
    <source>
        <dbReference type="SAM" id="Phobius"/>
    </source>
</evidence>
<sequence>MYQAGSNQTSRSPKLLSGILMILIGSSSYGMLSTFVKLAYKHGHTTAEVTVAQFGWGVLILTLLAMFFSKNAPKPSKSEYIQLVAAGTTLGFTSVLYYLSVQYIAASVAVVLLMQSIWLGVLFESIIKKTWPSLDKIIAVVLVLFGTVLATNALDASAGHLDIRGFFFGMLAAISFSGTMAATGSIASHLPPIKRSQIMLYGGALVVLIFAIVTQIAPYYWGVKILSPEFTSSKSFDFSIFLTYGLFVAIFGTVLPPIMLNKGFPITGVGLGSIISSIELPFAMMIAFILLGEHIGPAQLVGVAIIIISVFILNYRMVLNETQA</sequence>
<feature type="transmembrane region" description="Helical" evidence="1">
    <location>
        <begin position="137"/>
        <end position="154"/>
    </location>
</feature>
<evidence type="ECO:0000259" key="2">
    <source>
        <dbReference type="Pfam" id="PF00892"/>
    </source>
</evidence>
<protein>
    <submittedName>
        <fullName evidence="3">Permease</fullName>
    </submittedName>
</protein>
<dbReference type="GO" id="GO:0016020">
    <property type="term" value="C:membrane"/>
    <property type="evidence" value="ECO:0007669"/>
    <property type="project" value="InterPro"/>
</dbReference>
<dbReference type="EMBL" id="LUKE01000005">
    <property type="protein sequence ID" value="KYG62453.1"/>
    <property type="molecule type" value="Genomic_DNA"/>
</dbReference>
<feature type="transmembrane region" description="Helical" evidence="1">
    <location>
        <begin position="271"/>
        <end position="291"/>
    </location>
</feature>
<dbReference type="SUPFAM" id="SSF103481">
    <property type="entry name" value="Multidrug resistance efflux transporter EmrE"/>
    <property type="match status" value="2"/>
</dbReference>
<feature type="transmembrane region" description="Helical" evidence="1">
    <location>
        <begin position="166"/>
        <end position="186"/>
    </location>
</feature>
<dbReference type="InterPro" id="IPR000620">
    <property type="entry name" value="EamA_dom"/>
</dbReference>
<feature type="transmembrane region" description="Helical" evidence="1">
    <location>
        <begin position="104"/>
        <end position="125"/>
    </location>
</feature>
<evidence type="ECO:0000313" key="4">
    <source>
        <dbReference type="Proteomes" id="UP000075320"/>
    </source>
</evidence>
<feature type="transmembrane region" description="Helical" evidence="1">
    <location>
        <begin position="241"/>
        <end position="259"/>
    </location>
</feature>
<gene>
    <name evidence="3" type="ORF">AZI86_16605</name>
</gene>
<dbReference type="Pfam" id="PF00892">
    <property type="entry name" value="EamA"/>
    <property type="match status" value="2"/>
</dbReference>
<feature type="transmembrane region" description="Helical" evidence="1">
    <location>
        <begin position="297"/>
        <end position="315"/>
    </location>
</feature>
<reference evidence="3 4" key="1">
    <citation type="submission" date="2016-03" db="EMBL/GenBank/DDBJ databases">
        <authorList>
            <person name="Ploux O."/>
        </authorList>
    </citation>
    <scope>NUCLEOTIDE SEQUENCE [LARGE SCALE GENOMIC DNA]</scope>
    <source>
        <strain evidence="3 4">R0</strain>
    </source>
</reference>
<accession>A0A150WGZ8</accession>
<dbReference type="AlphaFoldDB" id="A0A150WGZ8"/>
<keyword evidence="1" id="KW-0812">Transmembrane</keyword>
<feature type="transmembrane region" description="Helical" evidence="1">
    <location>
        <begin position="80"/>
        <end position="98"/>
    </location>
</feature>
<feature type="domain" description="EamA" evidence="2">
    <location>
        <begin position="17"/>
        <end position="150"/>
    </location>
</feature>
<dbReference type="InterPro" id="IPR037185">
    <property type="entry name" value="EmrE-like"/>
</dbReference>
<dbReference type="Proteomes" id="UP000075320">
    <property type="component" value="Unassembled WGS sequence"/>
</dbReference>
<dbReference type="PANTHER" id="PTHR22911">
    <property type="entry name" value="ACYL-MALONYL CONDENSING ENZYME-RELATED"/>
    <property type="match status" value="1"/>
</dbReference>
<organism evidence="3 4">
    <name type="scientific">Bdellovibrio bacteriovorus</name>
    <dbReference type="NCBI Taxonomy" id="959"/>
    <lineage>
        <taxon>Bacteria</taxon>
        <taxon>Pseudomonadati</taxon>
        <taxon>Bdellovibrionota</taxon>
        <taxon>Bdellovibrionia</taxon>
        <taxon>Bdellovibrionales</taxon>
        <taxon>Pseudobdellovibrionaceae</taxon>
        <taxon>Bdellovibrio</taxon>
    </lineage>
</organism>
<feature type="transmembrane region" description="Helical" evidence="1">
    <location>
        <begin position="198"/>
        <end position="221"/>
    </location>
</feature>
<comment type="caution">
    <text evidence="3">The sequence shown here is derived from an EMBL/GenBank/DDBJ whole genome shotgun (WGS) entry which is preliminary data.</text>
</comment>
<proteinExistence type="predicted"/>
<dbReference type="PANTHER" id="PTHR22911:SF137">
    <property type="entry name" value="SOLUTE CARRIER FAMILY 35 MEMBER G2-RELATED"/>
    <property type="match status" value="1"/>
</dbReference>
<name>A0A150WGZ8_BDEBC</name>